<keyword evidence="6 9" id="KW-0288">FMN</keyword>
<feature type="binding site" evidence="9">
    <location>
        <position position="23"/>
    </location>
    <ligand>
        <name>FMN</name>
        <dbReference type="ChEBI" id="CHEBI:58210"/>
    </ligand>
</feature>
<keyword evidence="7 9" id="KW-0665">Pyrimidine biosynthesis</keyword>
<feature type="binding site" evidence="9">
    <location>
        <position position="194"/>
    </location>
    <ligand>
        <name>FMN</name>
        <dbReference type="ChEBI" id="CHEBI:58210"/>
    </ligand>
</feature>
<evidence type="ECO:0000256" key="9">
    <source>
        <dbReference type="HAMAP-Rule" id="MF_00224"/>
    </source>
</evidence>
<dbReference type="NCBIfam" id="TIGR01037">
    <property type="entry name" value="pyrD_sub1_fam"/>
    <property type="match status" value="1"/>
</dbReference>
<dbReference type="InterPro" id="IPR001295">
    <property type="entry name" value="Dihydroorotate_DH_CS"/>
</dbReference>
<evidence type="ECO:0000256" key="7">
    <source>
        <dbReference type="ARBA" id="ARBA00022975"/>
    </source>
</evidence>
<dbReference type="InterPro" id="IPR012135">
    <property type="entry name" value="Dihydroorotate_DH_1_2"/>
</dbReference>
<gene>
    <name evidence="9" type="primary">pyrD</name>
    <name evidence="11" type="ORF">SRED_002556</name>
</gene>
<dbReference type="EMBL" id="CP029202">
    <property type="protein sequence ID" value="QCO24074.1"/>
    <property type="molecule type" value="Genomic_DNA"/>
</dbReference>
<dbReference type="PIRSF" id="PIRSF000164">
    <property type="entry name" value="DHO_oxidase"/>
    <property type="match status" value="1"/>
</dbReference>
<feature type="binding site" evidence="9">
    <location>
        <position position="101"/>
    </location>
    <ligand>
        <name>FMN</name>
        <dbReference type="ChEBI" id="CHEBI:58210"/>
    </ligand>
</feature>
<feature type="binding site" evidence="9">
    <location>
        <begin position="47"/>
        <end position="48"/>
    </location>
    <ligand>
        <name>FMN</name>
        <dbReference type="ChEBI" id="CHEBI:58210"/>
    </ligand>
</feature>
<evidence type="ECO:0000256" key="4">
    <source>
        <dbReference type="ARBA" id="ARBA00022490"/>
    </source>
</evidence>
<sequence length="309" mass="33287">MKITMLKTKFLGYTLNCPLTTASGTFGYGECYQDFFAVNELGMLTTKGITLEPRLGNSSPRLAEVTGGLINSIGLENPGLDYFKAKIVPTFTAFQIPIIVNLNGKTIEEYEILATAINEIAAIAFVELNISCPNVKEGGILFGTDPTVTRQVVKKVRRVLTKKKLIVKLSPSVSDIKQFAIICQEEGADAISLINTIPAMQINLKTKRPVLGNIIGGLSGPCIKPIAIRMVYEVASVVTIPVIGMGGVSSANDVLEFLMAGASIVAIGTSLFTNPNLVLEIKRDLVTYCAEQNLQHLSDIVGIAHQKEK</sequence>
<keyword evidence="5 9" id="KW-0285">Flavoprotein</keyword>
<evidence type="ECO:0000256" key="3">
    <source>
        <dbReference type="ARBA" id="ARBA00008008"/>
    </source>
</evidence>
<keyword evidence="4 9" id="KW-0963">Cytoplasm</keyword>
<comment type="subcellular location">
    <subcellularLocation>
        <location evidence="1 9">Cytoplasm</location>
    </subcellularLocation>
</comment>
<dbReference type="PANTHER" id="PTHR48109:SF1">
    <property type="entry name" value="DIHYDROOROTATE DEHYDROGENASE (FUMARATE)"/>
    <property type="match status" value="1"/>
</dbReference>
<evidence type="ECO:0000259" key="10">
    <source>
        <dbReference type="Pfam" id="PF01180"/>
    </source>
</evidence>
<dbReference type="SUPFAM" id="SSF51395">
    <property type="entry name" value="FMN-linked oxidoreductases"/>
    <property type="match status" value="1"/>
</dbReference>
<feature type="binding site" evidence="9">
    <location>
        <position position="220"/>
    </location>
    <ligand>
        <name>FMN</name>
        <dbReference type="ChEBI" id="CHEBI:58210"/>
    </ligand>
</feature>
<dbReference type="InterPro" id="IPR050074">
    <property type="entry name" value="DHO_dehydrogenase"/>
</dbReference>
<evidence type="ECO:0000256" key="2">
    <source>
        <dbReference type="ARBA" id="ARBA00004725"/>
    </source>
</evidence>
<dbReference type="InterPro" id="IPR024920">
    <property type="entry name" value="Dihydroorotate_DH_1"/>
</dbReference>
<evidence type="ECO:0000313" key="11">
    <source>
        <dbReference type="EMBL" id="QCO24074.1"/>
    </source>
</evidence>
<dbReference type="PROSITE" id="PS00912">
    <property type="entry name" value="DHODEHASE_2"/>
    <property type="match status" value="1"/>
</dbReference>
<comment type="pathway">
    <text evidence="2 9">Pyrimidine metabolism; UMP biosynthesis via de novo pathway.</text>
</comment>
<dbReference type="Gene3D" id="3.20.20.70">
    <property type="entry name" value="Aldolase class I"/>
    <property type="match status" value="1"/>
</dbReference>
<comment type="similarity">
    <text evidence="3 9">Belongs to the dihydroorotate dehydrogenase family. Type 1 subfamily.</text>
</comment>
<keyword evidence="12" id="KW-1185">Reference proteome</keyword>
<dbReference type="InterPro" id="IPR013785">
    <property type="entry name" value="Aldolase_TIM"/>
</dbReference>
<evidence type="ECO:0000256" key="6">
    <source>
        <dbReference type="ARBA" id="ARBA00022643"/>
    </source>
</evidence>
<dbReference type="PANTHER" id="PTHR48109">
    <property type="entry name" value="DIHYDROOROTATE DEHYDROGENASE (QUINONE), MITOCHONDRIAL-RELATED"/>
    <property type="match status" value="1"/>
</dbReference>
<dbReference type="InterPro" id="IPR049622">
    <property type="entry name" value="Dihydroorotate_DH_I"/>
</dbReference>
<evidence type="ECO:0000256" key="5">
    <source>
        <dbReference type="ARBA" id="ARBA00022630"/>
    </source>
</evidence>
<feature type="binding site" evidence="9">
    <location>
        <begin position="71"/>
        <end position="75"/>
    </location>
    <ligand>
        <name>substrate</name>
    </ligand>
</feature>
<dbReference type="HAMAP" id="MF_00224">
    <property type="entry name" value="DHO_dh_type1"/>
    <property type="match status" value="1"/>
</dbReference>
<evidence type="ECO:0000256" key="1">
    <source>
        <dbReference type="ARBA" id="ARBA00004496"/>
    </source>
</evidence>
<comment type="cofactor">
    <cofactor evidence="9">
        <name>FMN</name>
        <dbReference type="ChEBI" id="CHEBI:58210"/>
    </cofactor>
    <text evidence="9">Binds 1 FMN per subunit.</text>
</comment>
<name>A0ABX5UEA1_SPIME</name>
<dbReference type="CDD" id="cd04740">
    <property type="entry name" value="DHOD_1B_like"/>
    <property type="match status" value="1"/>
</dbReference>
<feature type="binding site" evidence="9">
    <location>
        <begin position="246"/>
        <end position="247"/>
    </location>
    <ligand>
        <name>FMN</name>
        <dbReference type="ChEBI" id="CHEBI:58210"/>
    </ligand>
</feature>
<reference evidence="11 12" key="1">
    <citation type="submission" date="2018-05" db="EMBL/GenBank/DDBJ databases">
        <title>Compelete Genome Sequence of Spiroplasma melliferum.</title>
        <authorList>
            <person name="Davis R.E."/>
            <person name="Shao J.Y."/>
            <person name="Zhao Y."/>
            <person name="Gasparich G.E."/>
        </authorList>
    </citation>
    <scope>NUCLEOTIDE SEQUENCE [LARGE SCALE GENOMIC DNA]</scope>
    <source>
        <strain evidence="11 12">AS576</strain>
    </source>
</reference>
<feature type="binding site" evidence="9">
    <location>
        <begin position="195"/>
        <end position="196"/>
    </location>
    <ligand>
        <name>substrate</name>
    </ligand>
</feature>
<organism evidence="11 12">
    <name type="scientific">Spiroplasma melliferum</name>
    <dbReference type="NCBI Taxonomy" id="2134"/>
    <lineage>
        <taxon>Bacteria</taxon>
        <taxon>Bacillati</taxon>
        <taxon>Mycoplasmatota</taxon>
        <taxon>Mollicutes</taxon>
        <taxon>Entomoplasmatales</taxon>
        <taxon>Spiroplasmataceae</taxon>
        <taxon>Spiroplasma</taxon>
    </lineage>
</organism>
<feature type="binding site" evidence="9">
    <location>
        <position position="168"/>
    </location>
    <ligand>
        <name>FMN</name>
        <dbReference type="ChEBI" id="CHEBI:58210"/>
    </ligand>
</feature>
<feature type="binding site" evidence="9">
    <location>
        <position position="129"/>
    </location>
    <ligand>
        <name>substrate</name>
    </ligand>
</feature>
<dbReference type="NCBIfam" id="NF005574">
    <property type="entry name" value="PRK07259.1"/>
    <property type="match status" value="1"/>
</dbReference>
<comment type="catalytic activity">
    <reaction evidence="9">
        <text>(S)-dihydroorotate + A = orotate + AH2</text>
        <dbReference type="Rhea" id="RHEA:18073"/>
        <dbReference type="ChEBI" id="CHEBI:13193"/>
        <dbReference type="ChEBI" id="CHEBI:17499"/>
        <dbReference type="ChEBI" id="CHEBI:30839"/>
        <dbReference type="ChEBI" id="CHEBI:30864"/>
    </reaction>
</comment>
<feature type="domain" description="Dihydroorotate dehydrogenase catalytic" evidence="10">
    <location>
        <begin position="5"/>
        <end position="285"/>
    </location>
</feature>
<dbReference type="Proteomes" id="UP000298715">
    <property type="component" value="Chromosome"/>
</dbReference>
<dbReference type="PROSITE" id="PS00911">
    <property type="entry name" value="DHODEHASE_1"/>
    <property type="match status" value="1"/>
</dbReference>
<evidence type="ECO:0000256" key="8">
    <source>
        <dbReference type="ARBA" id="ARBA00023002"/>
    </source>
</evidence>
<feature type="binding site" evidence="9">
    <location>
        <position position="47"/>
    </location>
    <ligand>
        <name>substrate</name>
    </ligand>
</feature>
<comment type="function">
    <text evidence="9">Catalyzes the conversion of dihydroorotate to orotate.</text>
</comment>
<feature type="binding site" evidence="9">
    <location>
        <position position="129"/>
    </location>
    <ligand>
        <name>FMN</name>
        <dbReference type="ChEBI" id="CHEBI:58210"/>
    </ligand>
</feature>
<dbReference type="InterPro" id="IPR033888">
    <property type="entry name" value="DHOD_1B"/>
</dbReference>
<feature type="active site" description="Nucleophile" evidence="9">
    <location>
        <position position="132"/>
    </location>
</feature>
<protein>
    <recommendedName>
        <fullName evidence="9">Dihydroorotate dehydrogenase</fullName>
        <shortName evidence="9">DHOD</shortName>
        <shortName evidence="9">DHODase</shortName>
        <shortName evidence="9">DHOdehase</shortName>
        <ecNumber evidence="9">1.3.-.-</ecNumber>
    </recommendedName>
</protein>
<dbReference type="InterPro" id="IPR005720">
    <property type="entry name" value="Dihydroorotate_DH_cat"/>
</dbReference>
<keyword evidence="8 9" id="KW-0560">Oxidoreductase</keyword>
<dbReference type="EC" id="1.3.-.-" evidence="9"/>
<accession>A0ABX5UEA1</accession>
<feature type="binding site" evidence="9">
    <location>
        <begin position="268"/>
        <end position="269"/>
    </location>
    <ligand>
        <name>FMN</name>
        <dbReference type="ChEBI" id="CHEBI:58210"/>
    </ligand>
</feature>
<dbReference type="Pfam" id="PF01180">
    <property type="entry name" value="DHO_dh"/>
    <property type="match status" value="1"/>
</dbReference>
<evidence type="ECO:0000313" key="12">
    <source>
        <dbReference type="Proteomes" id="UP000298715"/>
    </source>
</evidence>
<proteinExistence type="inferred from homology"/>